<dbReference type="AlphaFoldDB" id="A0A5N6M4J9"/>
<name>A0A5N6M4J9_9ASTR</name>
<evidence type="ECO:0000256" key="3">
    <source>
        <dbReference type="ARBA" id="ARBA00022490"/>
    </source>
</evidence>
<comment type="similarity">
    <text evidence="2">Belongs to the glutaredoxin family. CC-type subfamily.</text>
</comment>
<organism evidence="6 7">
    <name type="scientific">Mikania micrantha</name>
    <name type="common">bitter vine</name>
    <dbReference type="NCBI Taxonomy" id="192012"/>
    <lineage>
        <taxon>Eukaryota</taxon>
        <taxon>Viridiplantae</taxon>
        <taxon>Streptophyta</taxon>
        <taxon>Embryophyta</taxon>
        <taxon>Tracheophyta</taxon>
        <taxon>Spermatophyta</taxon>
        <taxon>Magnoliopsida</taxon>
        <taxon>eudicotyledons</taxon>
        <taxon>Gunneridae</taxon>
        <taxon>Pentapetalae</taxon>
        <taxon>asterids</taxon>
        <taxon>campanulids</taxon>
        <taxon>Asterales</taxon>
        <taxon>Asteraceae</taxon>
        <taxon>Asteroideae</taxon>
        <taxon>Heliantheae alliance</taxon>
        <taxon>Eupatorieae</taxon>
        <taxon>Mikania</taxon>
    </lineage>
</organism>
<evidence type="ECO:0000313" key="6">
    <source>
        <dbReference type="EMBL" id="KAD3068880.1"/>
    </source>
</evidence>
<dbReference type="GO" id="GO:0005737">
    <property type="term" value="C:cytoplasm"/>
    <property type="evidence" value="ECO:0007669"/>
    <property type="project" value="UniProtKB-SubCell"/>
</dbReference>
<dbReference type="EMBL" id="SZYD01000017">
    <property type="protein sequence ID" value="KAD3068880.1"/>
    <property type="molecule type" value="Genomic_DNA"/>
</dbReference>
<dbReference type="PANTHER" id="PTHR10168">
    <property type="entry name" value="GLUTAREDOXIN"/>
    <property type="match status" value="1"/>
</dbReference>
<accession>A0A5N6M4J9</accession>
<reference evidence="6 7" key="1">
    <citation type="submission" date="2019-05" db="EMBL/GenBank/DDBJ databases">
        <title>Mikania micrantha, genome provides insights into the molecular mechanism of rapid growth.</title>
        <authorList>
            <person name="Liu B."/>
        </authorList>
    </citation>
    <scope>NUCLEOTIDE SEQUENCE [LARGE SCALE GENOMIC DNA]</scope>
    <source>
        <strain evidence="6">NLD-2019</strain>
        <tissue evidence="6">Leaf</tissue>
    </source>
</reference>
<dbReference type="CDD" id="cd03419">
    <property type="entry name" value="GRX_GRXh_1_2_like"/>
    <property type="match status" value="1"/>
</dbReference>
<dbReference type="InterPro" id="IPR011905">
    <property type="entry name" value="GlrX-like_pln_2"/>
</dbReference>
<dbReference type="PROSITE" id="PS51354">
    <property type="entry name" value="GLUTAREDOXIN_2"/>
    <property type="match status" value="1"/>
</dbReference>
<dbReference type="InterPro" id="IPR036249">
    <property type="entry name" value="Thioredoxin-like_sf"/>
</dbReference>
<sequence length="223" mass="24357">MVEFQSFIVDVVGYTLVRVKLEDTYLIWRSSVESQKQRRVPSETEEHWSDCNRISAASTTVICRSEGGVMVFWVRRRVDWGVSVREMKVTNPQSSSVVMDRTAGSVAGTMATRLETVYERVHHLASGNAVVVFSVSGCCMGHVAKQLLLGLGVGPTVVDLDRETAGVEIHALLYRLAVGTDQQQPVPAIFVGGKFLGGIETLIACHINGTLVPLLKDAGALWL</sequence>
<dbReference type="InterPro" id="IPR002109">
    <property type="entry name" value="Glutaredoxin"/>
</dbReference>
<dbReference type="OrthoDB" id="418495at2759"/>
<evidence type="ECO:0000256" key="4">
    <source>
        <dbReference type="ARBA" id="ARBA00023284"/>
    </source>
</evidence>
<keyword evidence="3" id="KW-0963">Cytoplasm</keyword>
<evidence type="ECO:0000259" key="5">
    <source>
        <dbReference type="Pfam" id="PF00462"/>
    </source>
</evidence>
<comment type="subcellular location">
    <subcellularLocation>
        <location evidence="1">Cytoplasm</location>
    </subcellularLocation>
</comment>
<keyword evidence="7" id="KW-1185">Reference proteome</keyword>
<keyword evidence="4" id="KW-0676">Redox-active center</keyword>
<dbReference type="SUPFAM" id="SSF52833">
    <property type="entry name" value="Thioredoxin-like"/>
    <property type="match status" value="1"/>
</dbReference>
<dbReference type="Gene3D" id="3.40.30.10">
    <property type="entry name" value="Glutaredoxin"/>
    <property type="match status" value="1"/>
</dbReference>
<feature type="domain" description="Glutaredoxin" evidence="5">
    <location>
        <begin position="130"/>
        <end position="195"/>
    </location>
</feature>
<evidence type="ECO:0000256" key="2">
    <source>
        <dbReference type="ARBA" id="ARBA00007568"/>
    </source>
</evidence>
<dbReference type="Proteomes" id="UP000326396">
    <property type="component" value="Linkage Group LG7"/>
</dbReference>
<gene>
    <name evidence="6" type="ORF">E3N88_36760</name>
</gene>
<evidence type="ECO:0000256" key="1">
    <source>
        <dbReference type="ARBA" id="ARBA00004496"/>
    </source>
</evidence>
<proteinExistence type="inferred from homology"/>
<dbReference type="NCBIfam" id="TIGR02189">
    <property type="entry name" value="GlrX-like_plant"/>
    <property type="match status" value="1"/>
</dbReference>
<evidence type="ECO:0000313" key="7">
    <source>
        <dbReference type="Proteomes" id="UP000326396"/>
    </source>
</evidence>
<comment type="caution">
    <text evidence="6">The sequence shown here is derived from an EMBL/GenBank/DDBJ whole genome shotgun (WGS) entry which is preliminary data.</text>
</comment>
<dbReference type="Pfam" id="PF00462">
    <property type="entry name" value="Glutaredoxin"/>
    <property type="match status" value="1"/>
</dbReference>
<protein>
    <recommendedName>
        <fullName evidence="5">Glutaredoxin domain-containing protein</fullName>
    </recommendedName>
</protein>